<dbReference type="InterPro" id="IPR033708">
    <property type="entry name" value="Anticodon_Ile_BEm"/>
</dbReference>
<dbReference type="Proteomes" id="UP000005627">
    <property type="component" value="Chromosome 2"/>
</dbReference>
<dbReference type="KEGG" id="tdl:TDEL_0B01490"/>
<dbReference type="Pfam" id="PF00133">
    <property type="entry name" value="tRNA-synt_1"/>
    <property type="match status" value="1"/>
</dbReference>
<dbReference type="PROSITE" id="PS00178">
    <property type="entry name" value="AA_TRNA_LIGASE_I"/>
    <property type="match status" value="1"/>
</dbReference>
<dbReference type="InterPro" id="IPR002300">
    <property type="entry name" value="aa-tRNA-synth_Ia"/>
</dbReference>
<protein>
    <recommendedName>
        <fullName evidence="11">Isoleucine--tRNA ligase, mitochondrial</fullName>
        <ecNumber evidence="3">6.1.1.5</ecNumber>
    </recommendedName>
    <alternativeName>
        <fullName evidence="9">Isoleucyl-tRNA synthetase</fullName>
    </alternativeName>
</protein>
<comment type="similarity">
    <text evidence="2 12">Belongs to the class-I aminoacyl-tRNA synthetase family.</text>
</comment>
<dbReference type="FunCoup" id="G8ZNT4">
    <property type="interactions" value="783"/>
</dbReference>
<dbReference type="Gene3D" id="1.10.10.830">
    <property type="entry name" value="Ile-tRNA synthetase CP2 domain-like"/>
    <property type="match status" value="1"/>
</dbReference>
<evidence type="ECO:0000259" key="14">
    <source>
        <dbReference type="Pfam" id="PF08264"/>
    </source>
</evidence>
<dbReference type="EMBL" id="HE616743">
    <property type="protein sequence ID" value="CCE90278.1"/>
    <property type="molecule type" value="Genomic_DNA"/>
</dbReference>
<proteinExistence type="inferred from homology"/>
<accession>G8ZNT4</accession>
<evidence type="ECO:0000256" key="6">
    <source>
        <dbReference type="ARBA" id="ARBA00022840"/>
    </source>
</evidence>
<dbReference type="GO" id="GO:0005739">
    <property type="term" value="C:mitochondrion"/>
    <property type="evidence" value="ECO:0007669"/>
    <property type="project" value="UniProtKB-SubCell"/>
</dbReference>
<dbReference type="GO" id="GO:0005524">
    <property type="term" value="F:ATP binding"/>
    <property type="evidence" value="ECO:0007669"/>
    <property type="project" value="UniProtKB-KW"/>
</dbReference>
<evidence type="ECO:0000256" key="9">
    <source>
        <dbReference type="ARBA" id="ARBA00032665"/>
    </source>
</evidence>
<dbReference type="InterPro" id="IPR013155">
    <property type="entry name" value="M/V/L/I-tRNA-synth_anticd-bd"/>
</dbReference>
<dbReference type="GO" id="GO:0002161">
    <property type="term" value="F:aminoacyl-tRNA deacylase activity"/>
    <property type="evidence" value="ECO:0007669"/>
    <property type="project" value="InterPro"/>
</dbReference>
<dbReference type="Gene3D" id="3.40.50.620">
    <property type="entry name" value="HUPs"/>
    <property type="match status" value="2"/>
</dbReference>
<dbReference type="EC" id="6.1.1.5" evidence="3"/>
<dbReference type="SUPFAM" id="SSF47323">
    <property type="entry name" value="Anticodon-binding domain of a subclass of class I aminoacyl-tRNA synthetases"/>
    <property type="match status" value="1"/>
</dbReference>
<organism evidence="15 16">
    <name type="scientific">Torulaspora delbrueckii</name>
    <name type="common">Yeast</name>
    <name type="synonym">Candida colliculosa</name>
    <dbReference type="NCBI Taxonomy" id="4950"/>
    <lineage>
        <taxon>Eukaryota</taxon>
        <taxon>Fungi</taxon>
        <taxon>Dikarya</taxon>
        <taxon>Ascomycota</taxon>
        <taxon>Saccharomycotina</taxon>
        <taxon>Saccharomycetes</taxon>
        <taxon>Saccharomycetales</taxon>
        <taxon>Saccharomycetaceae</taxon>
        <taxon>Torulaspora</taxon>
    </lineage>
</organism>
<dbReference type="Gene3D" id="1.10.730.20">
    <property type="match status" value="1"/>
</dbReference>
<dbReference type="Pfam" id="PF08264">
    <property type="entry name" value="Anticodon_1"/>
    <property type="match status" value="1"/>
</dbReference>
<name>G8ZNT4_TORDE</name>
<dbReference type="eggNOG" id="KOG0433">
    <property type="taxonomic scope" value="Eukaryota"/>
</dbReference>
<comment type="catalytic activity">
    <reaction evidence="10">
        <text>tRNA(Ile) + L-isoleucine + ATP = L-isoleucyl-tRNA(Ile) + AMP + diphosphate</text>
        <dbReference type="Rhea" id="RHEA:11060"/>
        <dbReference type="Rhea" id="RHEA-COMP:9666"/>
        <dbReference type="Rhea" id="RHEA-COMP:9695"/>
        <dbReference type="ChEBI" id="CHEBI:30616"/>
        <dbReference type="ChEBI" id="CHEBI:33019"/>
        <dbReference type="ChEBI" id="CHEBI:58045"/>
        <dbReference type="ChEBI" id="CHEBI:78442"/>
        <dbReference type="ChEBI" id="CHEBI:78528"/>
        <dbReference type="ChEBI" id="CHEBI:456215"/>
        <dbReference type="EC" id="6.1.1.5"/>
    </reaction>
</comment>
<keyword evidence="8 12" id="KW-0030">Aminoacyl-tRNA synthetase</keyword>
<dbReference type="AlphaFoldDB" id="G8ZNT4"/>
<keyword evidence="5 12" id="KW-0547">Nucleotide-binding</keyword>
<dbReference type="PANTHER" id="PTHR42765">
    <property type="entry name" value="SOLEUCYL-TRNA SYNTHETASE"/>
    <property type="match status" value="1"/>
</dbReference>
<evidence type="ECO:0000256" key="11">
    <source>
        <dbReference type="ARBA" id="ARBA00068280"/>
    </source>
</evidence>
<dbReference type="GO" id="GO:0032543">
    <property type="term" value="P:mitochondrial translation"/>
    <property type="evidence" value="ECO:0007669"/>
    <property type="project" value="EnsemblFungi"/>
</dbReference>
<feature type="domain" description="Methionyl/Valyl/Leucyl/Isoleucyl-tRNA synthetase anticodon-binding" evidence="14">
    <location>
        <begin position="761"/>
        <end position="884"/>
    </location>
</feature>
<dbReference type="CDD" id="cd07960">
    <property type="entry name" value="Anticodon_Ia_Ile_BEm"/>
    <property type="match status" value="1"/>
</dbReference>
<dbReference type="InterPro" id="IPR050081">
    <property type="entry name" value="Ile-tRNA_ligase"/>
</dbReference>
<keyword evidence="4 12" id="KW-0436">Ligase</keyword>
<dbReference type="HOGENOM" id="CLU_001493_7_2_1"/>
<dbReference type="GeneID" id="11504120"/>
<keyword evidence="16" id="KW-1185">Reference proteome</keyword>
<dbReference type="InterPro" id="IPR009008">
    <property type="entry name" value="Val/Leu/Ile-tRNA-synth_edit"/>
</dbReference>
<evidence type="ECO:0000256" key="4">
    <source>
        <dbReference type="ARBA" id="ARBA00022598"/>
    </source>
</evidence>
<evidence type="ECO:0000256" key="3">
    <source>
        <dbReference type="ARBA" id="ARBA00013165"/>
    </source>
</evidence>
<dbReference type="GO" id="GO:0006428">
    <property type="term" value="P:isoleucyl-tRNA aminoacylation"/>
    <property type="evidence" value="ECO:0007669"/>
    <property type="project" value="InterPro"/>
</dbReference>
<keyword evidence="7 12" id="KW-0648">Protein biosynthesis</keyword>
<dbReference type="InterPro" id="IPR014729">
    <property type="entry name" value="Rossmann-like_a/b/a_fold"/>
</dbReference>
<evidence type="ECO:0000256" key="8">
    <source>
        <dbReference type="ARBA" id="ARBA00023146"/>
    </source>
</evidence>
<dbReference type="InParanoid" id="G8ZNT4"/>
<dbReference type="STRING" id="1076872.G8ZNT4"/>
<evidence type="ECO:0000256" key="1">
    <source>
        <dbReference type="ARBA" id="ARBA00004173"/>
    </source>
</evidence>
<dbReference type="OrthoDB" id="10264412at2759"/>
<dbReference type="InterPro" id="IPR009080">
    <property type="entry name" value="tRNAsynth_Ia_anticodon-bd"/>
</dbReference>
<evidence type="ECO:0000313" key="15">
    <source>
        <dbReference type="EMBL" id="CCE90278.1"/>
    </source>
</evidence>
<dbReference type="NCBIfam" id="TIGR00392">
    <property type="entry name" value="ileS"/>
    <property type="match status" value="1"/>
</dbReference>
<dbReference type="PRINTS" id="PR00984">
    <property type="entry name" value="TRNASYNTHILE"/>
</dbReference>
<evidence type="ECO:0000256" key="5">
    <source>
        <dbReference type="ARBA" id="ARBA00022741"/>
    </source>
</evidence>
<evidence type="ECO:0000256" key="2">
    <source>
        <dbReference type="ARBA" id="ARBA00005594"/>
    </source>
</evidence>
<dbReference type="SUPFAM" id="SSF50677">
    <property type="entry name" value="ValRS/IleRS/LeuRS editing domain"/>
    <property type="match status" value="1"/>
</dbReference>
<dbReference type="GO" id="GO:0000049">
    <property type="term" value="F:tRNA binding"/>
    <property type="evidence" value="ECO:0007669"/>
    <property type="project" value="InterPro"/>
</dbReference>
<dbReference type="RefSeq" id="XP_003679489.1">
    <property type="nucleotide sequence ID" value="XM_003679441.1"/>
</dbReference>
<comment type="subcellular location">
    <subcellularLocation>
        <location evidence="1">Mitochondrion</location>
    </subcellularLocation>
</comment>
<reference evidence="15 16" key="1">
    <citation type="journal article" date="2011" name="Proc. Natl. Acad. Sci. U.S.A.">
        <title>Evolutionary erosion of yeast sex chromosomes by mating-type switching accidents.</title>
        <authorList>
            <person name="Gordon J.L."/>
            <person name="Armisen D."/>
            <person name="Proux-Wera E."/>
            <person name="Oheigeartaigh S.S."/>
            <person name="Byrne K.P."/>
            <person name="Wolfe K.H."/>
        </authorList>
    </citation>
    <scope>NUCLEOTIDE SEQUENCE [LARGE SCALE GENOMIC DNA]</scope>
    <source>
        <strain evidence="16">ATCC 10662 / CBS 1146 / NBRC 0425 / NCYC 2629 / NRRL Y-866</strain>
    </source>
</reference>
<dbReference type="SUPFAM" id="SSF52374">
    <property type="entry name" value="Nucleotidylyl transferase"/>
    <property type="match status" value="1"/>
</dbReference>
<dbReference type="InterPro" id="IPR002301">
    <property type="entry name" value="Ile-tRNA-ligase"/>
</dbReference>
<sequence>MLRRCVARVTSRRYYSDQHVYQKTLILPKTKFPNRSNLQKTLDQLIPQSSQDVYTSQLKEFMAEVMKLPDDVSKLKMIKDNLFILHDGPPYANGDLHLGHALNKIIKDIINRYELSQGKYVYYKPGWDCHGLPIEMKALKDISSEGVASISRGKVRSMAAAHATKAIKAQKKQFKQFAILTDWEDYYNTMSPQYEIDQLEVFLQMLKRGLIKRQNKPVFWGTETRTALAEGELEYNETHKSTAAYVKFPLTSESNLQFLERLPINVMVKYLVDKERNDTINCLIWTSTPWTLFSNRAICFNERFNYSLVLLQDSSFIVEENLLENLKLDEPYEVLATFPGTTLTGLYYTQPSLRDGVPRPLLNGDHVTGSTGTGLVHTAPGHGSDDYLIGLQNDLDIFSPVDHTGRYKLDDLPQHLHDTLKEPDSGLPRKVLDPATASVIIEELERLGTLHHSHEYVHSYPYDWRSKKPVVIRATPQWFADLHDVKGLALNSLGRVNFHPERGRARLSSFIKSRNEWCISRQRSWGVPIPALYKKDAPDVALMTEETVTHIIDVIRRKGINSWFSQNESDMEEWLPSSLKGEAANYFRGKDTMDVWFDSGTSWSVIEKFYTETLKMKNLPDVLADAYLEGSDQHRGWFQSSLLTKVAQSGSPIAPYKNLITHGFTLDENGVKMSKSIGNTISPKAVIEGDQKLGLPSLGVDGLRYLVARANYTTDIVAGPTIMNHVADALKKLRLSFRFLLGNLQVGSHKLLSCEELRPVDKYTIGKLQELLTIVKQEYQNYNFSKVLTTVQHHTANQLSAFYFDLSKDTLYSDAKDSLKRQQVQTTLFHILDTYRAILMPILPVLIQEVWNYVPQTLKNSENELVSPFTKPWPSFHVSEQMIENFESNELAILKEYQDQFKKLDRLTKSTQTTVTIYTDSKTFPCSAEEINDILQVVHTEIVQTSLDEGVDDIFVLHDKTRARLIVTPSPLHKCPRCWKHSAPAEGDLCDRCNDVVSP</sequence>
<evidence type="ECO:0000313" key="16">
    <source>
        <dbReference type="Proteomes" id="UP000005627"/>
    </source>
</evidence>
<gene>
    <name evidence="15" type="primary">TDEL0B01490</name>
    <name evidence="15" type="ORF">TDEL_0B01490</name>
</gene>
<evidence type="ECO:0000256" key="10">
    <source>
        <dbReference type="ARBA" id="ARBA00048359"/>
    </source>
</evidence>
<evidence type="ECO:0000259" key="13">
    <source>
        <dbReference type="Pfam" id="PF00133"/>
    </source>
</evidence>
<evidence type="ECO:0000256" key="12">
    <source>
        <dbReference type="RuleBase" id="RU363035"/>
    </source>
</evidence>
<evidence type="ECO:0000256" key="7">
    <source>
        <dbReference type="ARBA" id="ARBA00022917"/>
    </source>
</evidence>
<dbReference type="InterPro" id="IPR001412">
    <property type="entry name" value="aa-tRNA-synth_I_CS"/>
</dbReference>
<dbReference type="FunFam" id="3.40.50.620:FF:000111">
    <property type="entry name" value="Mitochondrial isoleucyl-tRNA synthetase"/>
    <property type="match status" value="1"/>
</dbReference>
<dbReference type="PANTHER" id="PTHR42765:SF1">
    <property type="entry name" value="ISOLEUCINE--TRNA LIGASE, MITOCHONDRIAL"/>
    <property type="match status" value="1"/>
</dbReference>
<keyword evidence="6 12" id="KW-0067">ATP-binding</keyword>
<dbReference type="GO" id="GO:0004822">
    <property type="term" value="F:isoleucine-tRNA ligase activity"/>
    <property type="evidence" value="ECO:0007669"/>
    <property type="project" value="UniProtKB-EC"/>
</dbReference>
<dbReference type="Gene3D" id="3.90.740.10">
    <property type="entry name" value="Valyl/Leucyl/Isoleucyl-tRNA synthetase, editing domain"/>
    <property type="match status" value="1"/>
</dbReference>
<feature type="domain" description="Aminoacyl-tRNA synthetase class Ia" evidence="13">
    <location>
        <begin position="80"/>
        <end position="716"/>
    </location>
</feature>